<name>A0A2S5KH30_9PROT</name>
<keyword evidence="7" id="KW-0862">Zinc</keyword>
<organism evidence="11 12">
    <name type="scientific">Proteobacteria bacterium 228</name>
    <dbReference type="NCBI Taxonomy" id="2083153"/>
    <lineage>
        <taxon>Bacteria</taxon>
        <taxon>Pseudomonadati</taxon>
        <taxon>Pseudomonadota</taxon>
    </lineage>
</organism>
<evidence type="ECO:0000256" key="1">
    <source>
        <dbReference type="ARBA" id="ARBA00001947"/>
    </source>
</evidence>
<dbReference type="Gene3D" id="3.30.479.10">
    <property type="entry name" value="6-pyruvoyl tetrahydropterin synthase/QueD"/>
    <property type="match status" value="2"/>
</dbReference>
<dbReference type="Pfam" id="PF01242">
    <property type="entry name" value="PTPS"/>
    <property type="match status" value="2"/>
</dbReference>
<dbReference type="UniPathway" id="UPA00391"/>
<dbReference type="PANTHER" id="PTHR12589">
    <property type="entry name" value="PYRUVOYL TETRAHYDROBIOPTERIN SYNTHASE"/>
    <property type="match status" value="1"/>
</dbReference>
<dbReference type="GO" id="GO:0070497">
    <property type="term" value="F:6-carboxytetrahydropterin synthase activity"/>
    <property type="evidence" value="ECO:0007669"/>
    <property type="project" value="UniProtKB-EC"/>
</dbReference>
<evidence type="ECO:0000256" key="3">
    <source>
        <dbReference type="ARBA" id="ARBA00008900"/>
    </source>
</evidence>
<evidence type="ECO:0000256" key="7">
    <source>
        <dbReference type="ARBA" id="ARBA00022833"/>
    </source>
</evidence>
<evidence type="ECO:0000313" key="12">
    <source>
        <dbReference type="Proteomes" id="UP000238196"/>
    </source>
</evidence>
<reference evidence="11 12" key="1">
    <citation type="submission" date="2018-02" db="EMBL/GenBank/DDBJ databases">
        <title>novel marine gammaproteobacteria from coastal saline agro ecosystem.</title>
        <authorList>
            <person name="Krishnan R."/>
            <person name="Ramesh Kumar N."/>
        </authorList>
    </citation>
    <scope>NUCLEOTIDE SEQUENCE [LARGE SCALE GENOMIC DNA]</scope>
    <source>
        <strain evidence="11 12">228</strain>
    </source>
</reference>
<evidence type="ECO:0000313" key="11">
    <source>
        <dbReference type="EMBL" id="PPC74114.1"/>
    </source>
</evidence>
<evidence type="ECO:0000256" key="4">
    <source>
        <dbReference type="ARBA" id="ARBA00012982"/>
    </source>
</evidence>
<dbReference type="OrthoDB" id="5820615at2"/>
<dbReference type="Proteomes" id="UP000238196">
    <property type="component" value="Unassembled WGS sequence"/>
</dbReference>
<evidence type="ECO:0000256" key="8">
    <source>
        <dbReference type="ARBA" id="ARBA00023239"/>
    </source>
</evidence>
<proteinExistence type="inferred from homology"/>
<comment type="pathway">
    <text evidence="2">Purine metabolism; 7-cyano-7-deazaguanine biosynthesis.</text>
</comment>
<comment type="cofactor">
    <cofactor evidence="1">
        <name>Zn(2+)</name>
        <dbReference type="ChEBI" id="CHEBI:29105"/>
    </cofactor>
</comment>
<dbReference type="InterPro" id="IPR038418">
    <property type="entry name" value="6-PTP_synth/QueD_sf"/>
</dbReference>
<evidence type="ECO:0000256" key="10">
    <source>
        <dbReference type="ARBA" id="ARBA00048807"/>
    </source>
</evidence>
<dbReference type="EC" id="4.1.2.50" evidence="4"/>
<evidence type="ECO:0000256" key="9">
    <source>
        <dbReference type="ARBA" id="ARBA00031449"/>
    </source>
</evidence>
<evidence type="ECO:0000256" key="2">
    <source>
        <dbReference type="ARBA" id="ARBA00005061"/>
    </source>
</evidence>
<evidence type="ECO:0000256" key="5">
    <source>
        <dbReference type="ARBA" id="ARBA00018141"/>
    </source>
</evidence>
<keyword evidence="8" id="KW-0456">Lyase</keyword>
<dbReference type="GO" id="GO:0046872">
    <property type="term" value="F:metal ion binding"/>
    <property type="evidence" value="ECO:0007669"/>
    <property type="project" value="UniProtKB-KW"/>
</dbReference>
<dbReference type="AlphaFoldDB" id="A0A2S5KH30"/>
<dbReference type="SUPFAM" id="SSF55620">
    <property type="entry name" value="Tetrahydrobiopterin biosynthesis enzymes-like"/>
    <property type="match status" value="2"/>
</dbReference>
<comment type="catalytic activity">
    <reaction evidence="10">
        <text>7,8-dihydroneopterin 3'-triphosphate + H2O = 6-carboxy-5,6,7,8-tetrahydropterin + triphosphate + acetaldehyde + 2 H(+)</text>
        <dbReference type="Rhea" id="RHEA:27966"/>
        <dbReference type="ChEBI" id="CHEBI:15343"/>
        <dbReference type="ChEBI" id="CHEBI:15377"/>
        <dbReference type="ChEBI" id="CHEBI:15378"/>
        <dbReference type="ChEBI" id="CHEBI:18036"/>
        <dbReference type="ChEBI" id="CHEBI:58462"/>
        <dbReference type="ChEBI" id="CHEBI:61032"/>
        <dbReference type="EC" id="4.1.2.50"/>
    </reaction>
</comment>
<accession>A0A2S5KH30</accession>
<protein>
    <recommendedName>
        <fullName evidence="5">6-carboxy-5,6,7,8-tetrahydropterin synthase</fullName>
        <ecNumber evidence="4">4.1.2.50</ecNumber>
    </recommendedName>
    <alternativeName>
        <fullName evidence="9">Queuosine biosynthesis protein QueD</fullName>
    </alternativeName>
</protein>
<evidence type="ECO:0000256" key="6">
    <source>
        <dbReference type="ARBA" id="ARBA00022723"/>
    </source>
</evidence>
<comment type="similarity">
    <text evidence="3">Belongs to the PTPS family. QueD subfamily.</text>
</comment>
<gene>
    <name evidence="11" type="ORF">C4K68_27260</name>
</gene>
<comment type="caution">
    <text evidence="11">The sequence shown here is derived from an EMBL/GenBank/DDBJ whole genome shotgun (WGS) entry which is preliminary data.</text>
</comment>
<sequence>MALTLFVENLTVLDCSLLSADQGIQGESWRVDIELDGELDQQSMLLDFGEVKKQIKRHIDATLDHTLLLPGRLPGLLIEKEAEQTRVVFDHSRFGFESSGPAQAYSLLDCEAITAESVALHLQQLILPLLPGNLQQVRFTLVNEQVDGVMYQYSHGLKKHDGNCQRIVHGHRSTIRIFRNGERDRQAESAWATRWQNIYLGTAEDVTGYTEHQIDFAYSSNQGHFTLRMPAARCEILDRDTTVEELARYITEQLHDQHPDTEWRVQAFEGIGKGAIYRIPPRR</sequence>
<dbReference type="EMBL" id="PRLP01000167">
    <property type="protein sequence ID" value="PPC74114.1"/>
    <property type="molecule type" value="Genomic_DNA"/>
</dbReference>
<dbReference type="PANTHER" id="PTHR12589:SF7">
    <property type="entry name" value="6-PYRUVOYL TETRAHYDROBIOPTERIN SYNTHASE"/>
    <property type="match status" value="1"/>
</dbReference>
<dbReference type="InterPro" id="IPR007115">
    <property type="entry name" value="6-PTP_synth/QueD"/>
</dbReference>
<keyword evidence="6" id="KW-0479">Metal-binding</keyword>